<accession>A0A2W7IQ93</accession>
<protein>
    <submittedName>
        <fullName evidence="1">Uncharacterized protein</fullName>
    </submittedName>
</protein>
<dbReference type="GO" id="GO:0003677">
    <property type="term" value="F:DNA binding"/>
    <property type="evidence" value="ECO:0007669"/>
    <property type="project" value="InterPro"/>
</dbReference>
<keyword evidence="2" id="KW-1185">Reference proteome</keyword>
<dbReference type="AlphaFoldDB" id="A0A2W7IQ93"/>
<gene>
    <name evidence="1" type="ORF">LX95_01278</name>
</gene>
<dbReference type="EMBL" id="QKYV01000003">
    <property type="protein sequence ID" value="PZW41597.1"/>
    <property type="molecule type" value="Genomic_DNA"/>
</dbReference>
<dbReference type="SUPFAM" id="SSF57783">
    <property type="entry name" value="Zinc beta-ribbon"/>
    <property type="match status" value="1"/>
</dbReference>
<name>A0A2W7IQ93_9FLAO</name>
<reference evidence="1 2" key="1">
    <citation type="submission" date="2018-06" db="EMBL/GenBank/DDBJ databases">
        <title>Genomic Encyclopedia of Archaeal and Bacterial Type Strains, Phase II (KMG-II): from individual species to whole genera.</title>
        <authorList>
            <person name="Goeker M."/>
        </authorList>
    </citation>
    <scope>NUCLEOTIDE SEQUENCE [LARGE SCALE GENOMIC DNA]</scope>
    <source>
        <strain evidence="1 2">DSM 15361</strain>
    </source>
</reference>
<dbReference type="GO" id="GO:0008270">
    <property type="term" value="F:zinc ion binding"/>
    <property type="evidence" value="ECO:0007669"/>
    <property type="project" value="InterPro"/>
</dbReference>
<dbReference type="GO" id="GO:0006260">
    <property type="term" value="P:DNA replication"/>
    <property type="evidence" value="ECO:0007669"/>
    <property type="project" value="InterPro"/>
</dbReference>
<evidence type="ECO:0000313" key="2">
    <source>
        <dbReference type="Proteomes" id="UP000249542"/>
    </source>
</evidence>
<dbReference type="InterPro" id="IPR036977">
    <property type="entry name" value="DNA_primase_Znf_CHC2"/>
</dbReference>
<dbReference type="RefSeq" id="WP_111540602.1">
    <property type="nucleotide sequence ID" value="NZ_QKYV01000003.1"/>
</dbReference>
<dbReference type="Gene3D" id="3.90.580.10">
    <property type="entry name" value="Zinc finger, CHC2-type domain"/>
    <property type="match status" value="1"/>
</dbReference>
<evidence type="ECO:0000313" key="1">
    <source>
        <dbReference type="EMBL" id="PZW41597.1"/>
    </source>
</evidence>
<sequence length="984" mass="113721">MSEFIYDKNEILKQTNGGLEVIKHLYPNEKLFSGGSEKKPTHFNVGFCVEETPSFIIVPNTLGSDCVVVKSFKTGDTYTCFSLVMEEHGKNFGEACKWIAESLGLTLKGYTVKKGDFEFKDATPDQKVGETYIEYNKEVSAKELAVLGPLVGENEIEIFKIRSAKSVTKIKQYTNHAKHGTCKKQLVTVATEDYPILIYDYGTWQKIYQPFGKYTKTDKNGKTTKVDVRFSYAGKKPDNYVFGLDSLIDYYHDEWKFNHYDDEKETYEKFKNVIIAGGDRDGLNISSLGYPVIWLNSETAKLDDKTFKRLLAIAENVCYCGDLDLTGVKETIKLALSFIHIKIIWLPNWIKAKKGKDVTDFTKFSYKEEDPDFVKKQFTSLVYTALPARFWEEKKTKDGKVKGYDINNEALVKFLNYNGFYLYEDENAKDDYEFIRVENGVFERIKPHQIVNFPLQFAQKKLLPIALRNAIHRSPQISDKRLSKLGKIKPTFINSERNFQRLFFENEVITVGKDAITKHSYKYNTNNVWKDAIIPHHITLDKNKSFKIFKNQQGAWDIDIYAKDNHFLNYLINTSRIHWRVCGNDPYDTQINAIKENDLEPEEESKQIKEVLKKRNAYRKENKFNLTEKGLTPAQIAEQKLSLINKIFAWGYLLHEKKLDDKAWAVFAMDNRVSEIGESNGGSGKSIMFDKAVKYIVRNYKYINGGNKKLIESDFLFDGVDATTNYVVFDDLDSRFPFRSVYANITGEFVVNPKGTKAFNLLFHESPKIAFTSNFGLYSPDDSTLRRLLIVPFSDYYHKKSDNNYEDYSPNDDFEKNLFTEFTKEEDNDYFNLAFEAIQFFLNTTTKIEAPNDNVEKRNALQTIGTDFKEWADGYFIHEERINDFIIKTTANEDCNSKLKKTLSSHFFKKKLQEWCKYHGFIYCPPSKDYTTTVSKTGAVSIRKSIEGTTQEILFLKSPAQARIIKDNIQKIADAAQDDDDMPF</sequence>
<organism evidence="1 2">
    <name type="scientific">Mesonia algae</name>
    <dbReference type="NCBI Taxonomy" id="213248"/>
    <lineage>
        <taxon>Bacteria</taxon>
        <taxon>Pseudomonadati</taxon>
        <taxon>Bacteroidota</taxon>
        <taxon>Flavobacteriia</taxon>
        <taxon>Flavobacteriales</taxon>
        <taxon>Flavobacteriaceae</taxon>
        <taxon>Mesonia</taxon>
    </lineage>
</organism>
<dbReference type="Proteomes" id="UP000249542">
    <property type="component" value="Unassembled WGS sequence"/>
</dbReference>
<comment type="caution">
    <text evidence="1">The sequence shown here is derived from an EMBL/GenBank/DDBJ whole genome shotgun (WGS) entry which is preliminary data.</text>
</comment>
<proteinExistence type="predicted"/>